<organism evidence="3 4">
    <name type="scientific">Desulfomicrobium baculatum (strain DSM 4028 / VKM B-1378 / X)</name>
    <name type="common">Desulfovibrio baculatus</name>
    <dbReference type="NCBI Taxonomy" id="525897"/>
    <lineage>
        <taxon>Bacteria</taxon>
        <taxon>Pseudomonadati</taxon>
        <taxon>Thermodesulfobacteriota</taxon>
        <taxon>Desulfovibrionia</taxon>
        <taxon>Desulfovibrionales</taxon>
        <taxon>Desulfomicrobiaceae</taxon>
        <taxon>Desulfomicrobium</taxon>
    </lineage>
</organism>
<feature type="domain" description="General stress protein 17M-like" evidence="2">
    <location>
        <begin position="8"/>
        <end position="74"/>
    </location>
</feature>
<proteinExistence type="predicted"/>
<dbReference type="EMBL" id="CP001629">
    <property type="protein sequence ID" value="ACU90266.1"/>
    <property type="molecule type" value="Genomic_DNA"/>
</dbReference>
<dbReference type="KEGG" id="dba:Dbac_2182"/>
<dbReference type="Pfam" id="PF11181">
    <property type="entry name" value="YflT"/>
    <property type="match status" value="1"/>
</dbReference>
<name>C7LPN7_DESBD</name>
<dbReference type="eggNOG" id="COG4803">
    <property type="taxonomic scope" value="Bacteria"/>
</dbReference>
<dbReference type="HOGENOM" id="CLU_083853_3_1_7"/>
<feature type="transmembrane region" description="Helical" evidence="1">
    <location>
        <begin position="65"/>
        <end position="92"/>
    </location>
</feature>
<evidence type="ECO:0000256" key="1">
    <source>
        <dbReference type="SAM" id="Phobius"/>
    </source>
</evidence>
<gene>
    <name evidence="3" type="ordered locus">Dbac_2182</name>
</gene>
<dbReference type="STRING" id="525897.Dbac_2182"/>
<evidence type="ECO:0000313" key="3">
    <source>
        <dbReference type="EMBL" id="ACU90266.1"/>
    </source>
</evidence>
<dbReference type="OrthoDB" id="515952at2"/>
<keyword evidence="4" id="KW-1185">Reference proteome</keyword>
<sequence>MKNNHVSLGIFNTNTEAEASIKEFQRSRFNRKKLSIIGNDNQTEEHAVGYYNTAERMMDWGNHEAFWGGLWGMLFGLALFVVGSALFVLPGIGPLLVFGPPASWVVGLLGGAIVVGGLSTLAAALLDTGSPEESCLYHETTKVKSLLESSGASHIDLH</sequence>
<dbReference type="InterPro" id="IPR052948">
    <property type="entry name" value="Low_temp-induced_all0457"/>
</dbReference>
<dbReference type="InterPro" id="IPR025889">
    <property type="entry name" value="GSP17M-like_dom"/>
</dbReference>
<reference evidence="3 4" key="1">
    <citation type="journal article" date="2009" name="Stand. Genomic Sci.">
        <title>Complete genome sequence of Desulfomicrobium baculatum type strain (X).</title>
        <authorList>
            <person name="Copeland A."/>
            <person name="Spring S."/>
            <person name="Goker M."/>
            <person name="Schneider S."/>
            <person name="Lapidus A."/>
            <person name="Del Rio T.G."/>
            <person name="Tice H."/>
            <person name="Cheng J.F."/>
            <person name="Chen F."/>
            <person name="Nolan M."/>
            <person name="Bruce D."/>
            <person name="Goodwin L."/>
            <person name="Pitluck S."/>
            <person name="Ivanova N."/>
            <person name="Mavrommatis K."/>
            <person name="Ovchinnikova G."/>
            <person name="Pati A."/>
            <person name="Chen A."/>
            <person name="Palaniappan K."/>
            <person name="Land M."/>
            <person name="Hauser L."/>
            <person name="Chang Y.J."/>
            <person name="Jeffries C.C."/>
            <person name="Meincke L."/>
            <person name="Sims D."/>
            <person name="Brettin T."/>
            <person name="Detter J.C."/>
            <person name="Han C."/>
            <person name="Chain P."/>
            <person name="Bristow J."/>
            <person name="Eisen J.A."/>
            <person name="Markowitz V."/>
            <person name="Hugenholtz P."/>
            <person name="Kyrpides N.C."/>
            <person name="Klenk H.P."/>
            <person name="Lucas S."/>
        </authorList>
    </citation>
    <scope>NUCLEOTIDE SEQUENCE [LARGE SCALE GENOMIC DNA]</scope>
    <source>
        <strain evidence="4">DSM 4028 / VKM B-1378 / X</strain>
    </source>
</reference>
<protein>
    <recommendedName>
        <fullName evidence="2">General stress protein 17M-like domain-containing protein</fullName>
    </recommendedName>
</protein>
<accession>C7LPN7</accession>
<dbReference type="PANTHER" id="PTHR36109">
    <property type="entry name" value="MEMBRANE PROTEIN-RELATED"/>
    <property type="match status" value="1"/>
</dbReference>
<keyword evidence="1" id="KW-0812">Transmembrane</keyword>
<evidence type="ECO:0000313" key="4">
    <source>
        <dbReference type="Proteomes" id="UP000002216"/>
    </source>
</evidence>
<evidence type="ECO:0000259" key="2">
    <source>
        <dbReference type="Pfam" id="PF11181"/>
    </source>
</evidence>
<keyword evidence="1" id="KW-0472">Membrane</keyword>
<dbReference type="PANTHER" id="PTHR36109:SF2">
    <property type="entry name" value="MEMBRANE PROTEIN"/>
    <property type="match status" value="1"/>
</dbReference>
<dbReference type="RefSeq" id="WP_015774357.1">
    <property type="nucleotide sequence ID" value="NC_013173.1"/>
</dbReference>
<keyword evidence="1" id="KW-1133">Transmembrane helix</keyword>
<feature type="transmembrane region" description="Helical" evidence="1">
    <location>
        <begin position="104"/>
        <end position="126"/>
    </location>
</feature>
<dbReference type="Proteomes" id="UP000002216">
    <property type="component" value="Chromosome"/>
</dbReference>
<dbReference type="AlphaFoldDB" id="C7LPN7"/>